<dbReference type="Gene3D" id="3.40.190.290">
    <property type="match status" value="1"/>
</dbReference>
<evidence type="ECO:0000259" key="5">
    <source>
        <dbReference type="PROSITE" id="PS50931"/>
    </source>
</evidence>
<dbReference type="AlphaFoldDB" id="A0AB36E332"/>
<dbReference type="InterPro" id="IPR058163">
    <property type="entry name" value="LysR-type_TF_proteobact-type"/>
</dbReference>
<name>A0AB36E332_9PAST</name>
<protein>
    <submittedName>
        <fullName evidence="6">LysR family transcriptional regulator</fullName>
    </submittedName>
</protein>
<organism evidence="6 7">
    <name type="scientific">Gallibacterium salpingitidis</name>
    <dbReference type="NCBI Taxonomy" id="505341"/>
    <lineage>
        <taxon>Bacteria</taxon>
        <taxon>Pseudomonadati</taxon>
        <taxon>Pseudomonadota</taxon>
        <taxon>Gammaproteobacteria</taxon>
        <taxon>Pasteurellales</taxon>
        <taxon>Pasteurellaceae</taxon>
        <taxon>Gallibacterium</taxon>
    </lineage>
</organism>
<comment type="similarity">
    <text evidence="1">Belongs to the LysR transcriptional regulatory family.</text>
</comment>
<keyword evidence="3" id="KW-0238">DNA-binding</keyword>
<dbReference type="Proteomes" id="UP000092527">
    <property type="component" value="Unassembled WGS sequence"/>
</dbReference>
<dbReference type="Pfam" id="PF00126">
    <property type="entry name" value="HTH_1"/>
    <property type="match status" value="1"/>
</dbReference>
<dbReference type="InterPro" id="IPR000847">
    <property type="entry name" value="LysR_HTH_N"/>
</dbReference>
<dbReference type="Pfam" id="PF03466">
    <property type="entry name" value="LysR_substrate"/>
    <property type="match status" value="1"/>
</dbReference>
<proteinExistence type="inferred from homology"/>
<dbReference type="InterPro" id="IPR036390">
    <property type="entry name" value="WH_DNA-bd_sf"/>
</dbReference>
<dbReference type="EMBL" id="JTJU01000024">
    <property type="protein sequence ID" value="OBX10645.1"/>
    <property type="molecule type" value="Genomic_DNA"/>
</dbReference>
<dbReference type="Gene3D" id="1.10.10.10">
    <property type="entry name" value="Winged helix-like DNA-binding domain superfamily/Winged helix DNA-binding domain"/>
    <property type="match status" value="1"/>
</dbReference>
<dbReference type="CDD" id="cd08422">
    <property type="entry name" value="PBP2_CrgA_like"/>
    <property type="match status" value="1"/>
</dbReference>
<dbReference type="GO" id="GO:0043565">
    <property type="term" value="F:sequence-specific DNA binding"/>
    <property type="evidence" value="ECO:0007669"/>
    <property type="project" value="TreeGrafter"/>
</dbReference>
<keyword evidence="4" id="KW-0804">Transcription</keyword>
<dbReference type="InterPro" id="IPR005119">
    <property type="entry name" value="LysR_subst-bd"/>
</dbReference>
<feature type="domain" description="HTH lysR-type" evidence="5">
    <location>
        <begin position="7"/>
        <end position="64"/>
    </location>
</feature>
<keyword evidence="2" id="KW-0805">Transcription regulation</keyword>
<evidence type="ECO:0000256" key="2">
    <source>
        <dbReference type="ARBA" id="ARBA00023015"/>
    </source>
</evidence>
<dbReference type="InterPro" id="IPR036388">
    <property type="entry name" value="WH-like_DNA-bd_sf"/>
</dbReference>
<evidence type="ECO:0000313" key="6">
    <source>
        <dbReference type="EMBL" id="OBX10645.1"/>
    </source>
</evidence>
<evidence type="ECO:0000256" key="3">
    <source>
        <dbReference type="ARBA" id="ARBA00023125"/>
    </source>
</evidence>
<dbReference type="GO" id="GO:0003700">
    <property type="term" value="F:DNA-binding transcription factor activity"/>
    <property type="evidence" value="ECO:0007669"/>
    <property type="project" value="InterPro"/>
</dbReference>
<sequence>MNNLPTIDFRTLYFFIRVCEVQSFSEVARQENVATSVVSRSIQQLEDQLGQQLFYRNTRAVTATDTGLIFADDVKMMLEQFTSAQNKLHERQQEPIGIIRLNAPVVFGRRHIAPHLPALADKYPKLQVILTLTDDYIDLHTDPTDIIFRIGLLNDSRLHAHIIATQKHYIVAAPQYLEKFGIPTTPEDLMQHRCIIYKSNLGMNRWLIKQQNKWQQYNVPAILTTNNGETVYTACTEGLGLCLLPDWSVYEGLKKGEIVRVLADFETAIHTEPRTIAMLYPDTKHHSLNIRTVLNYFRHTFENIYWQI</sequence>
<dbReference type="RefSeq" id="WP_066111600.1">
    <property type="nucleotide sequence ID" value="NZ_JTJT01000012.1"/>
</dbReference>
<evidence type="ECO:0000313" key="7">
    <source>
        <dbReference type="Proteomes" id="UP000092527"/>
    </source>
</evidence>
<comment type="caution">
    <text evidence="6">The sequence shown here is derived from an EMBL/GenBank/DDBJ whole genome shotgun (WGS) entry which is preliminary data.</text>
</comment>
<gene>
    <name evidence="6" type="ORF">QV09_04885</name>
</gene>
<dbReference type="PANTHER" id="PTHR30537">
    <property type="entry name" value="HTH-TYPE TRANSCRIPTIONAL REGULATOR"/>
    <property type="match status" value="1"/>
</dbReference>
<dbReference type="GO" id="GO:0006351">
    <property type="term" value="P:DNA-templated transcription"/>
    <property type="evidence" value="ECO:0007669"/>
    <property type="project" value="TreeGrafter"/>
</dbReference>
<reference evidence="6 7" key="1">
    <citation type="submission" date="2014-11" db="EMBL/GenBank/DDBJ databases">
        <title>Pan-genome of Gallibacterium spp.</title>
        <authorList>
            <person name="Kudirkiene E."/>
            <person name="Bojesen A.M."/>
        </authorList>
    </citation>
    <scope>NUCLEOTIDE SEQUENCE [LARGE SCALE GENOMIC DNA]</scope>
    <source>
        <strain evidence="6 7">18469/18</strain>
    </source>
</reference>
<dbReference type="PROSITE" id="PS50931">
    <property type="entry name" value="HTH_LYSR"/>
    <property type="match status" value="1"/>
</dbReference>
<evidence type="ECO:0000256" key="1">
    <source>
        <dbReference type="ARBA" id="ARBA00009437"/>
    </source>
</evidence>
<evidence type="ECO:0000256" key="4">
    <source>
        <dbReference type="ARBA" id="ARBA00023163"/>
    </source>
</evidence>
<dbReference type="SUPFAM" id="SSF46785">
    <property type="entry name" value="Winged helix' DNA-binding domain"/>
    <property type="match status" value="1"/>
</dbReference>
<dbReference type="SUPFAM" id="SSF53850">
    <property type="entry name" value="Periplasmic binding protein-like II"/>
    <property type="match status" value="1"/>
</dbReference>
<accession>A0AB36E332</accession>
<dbReference type="FunFam" id="1.10.10.10:FF:000001">
    <property type="entry name" value="LysR family transcriptional regulator"/>
    <property type="match status" value="1"/>
</dbReference>
<dbReference type="PANTHER" id="PTHR30537:SF5">
    <property type="entry name" value="HTH-TYPE TRANSCRIPTIONAL ACTIVATOR TTDR-RELATED"/>
    <property type="match status" value="1"/>
</dbReference>